<keyword evidence="3" id="KW-0472">Membrane</keyword>
<dbReference type="InterPro" id="IPR043502">
    <property type="entry name" value="DNA/RNA_pol_sf"/>
</dbReference>
<feature type="compositionally biased region" description="Basic and acidic residues" evidence="2">
    <location>
        <begin position="524"/>
        <end position="536"/>
    </location>
</feature>
<gene>
    <name evidence="5" type="ORF">QYE76_036209</name>
</gene>
<keyword evidence="1" id="KW-0862">Zinc</keyword>
<feature type="domain" description="CCHC-type" evidence="4">
    <location>
        <begin position="384"/>
        <end position="397"/>
    </location>
</feature>
<dbReference type="SUPFAM" id="SSF56672">
    <property type="entry name" value="DNA/RNA polymerases"/>
    <property type="match status" value="1"/>
</dbReference>
<protein>
    <recommendedName>
        <fullName evidence="4">CCHC-type domain-containing protein</fullName>
    </recommendedName>
</protein>
<dbReference type="GO" id="GO:0003676">
    <property type="term" value="F:nucleic acid binding"/>
    <property type="evidence" value="ECO:0007669"/>
    <property type="project" value="InterPro"/>
</dbReference>
<evidence type="ECO:0000259" key="4">
    <source>
        <dbReference type="PROSITE" id="PS50158"/>
    </source>
</evidence>
<feature type="region of interest" description="Disordered" evidence="2">
    <location>
        <begin position="406"/>
        <end position="438"/>
    </location>
</feature>
<dbReference type="Pfam" id="PF07727">
    <property type="entry name" value="RVT_2"/>
    <property type="match status" value="1"/>
</dbReference>
<dbReference type="PANTHER" id="PTHR47481:SF31">
    <property type="entry name" value="OS01G0873500 PROTEIN"/>
    <property type="match status" value="1"/>
</dbReference>
<dbReference type="InterPro" id="IPR001878">
    <property type="entry name" value="Znf_CCHC"/>
</dbReference>
<feature type="compositionally biased region" description="Pro residues" evidence="2">
    <location>
        <begin position="617"/>
        <end position="637"/>
    </location>
</feature>
<dbReference type="Pfam" id="PF14223">
    <property type="entry name" value="Retrotran_gag_2"/>
    <property type="match status" value="1"/>
</dbReference>
<keyword evidence="6" id="KW-1185">Reference proteome</keyword>
<comment type="caution">
    <text evidence="5">The sequence shown here is derived from an EMBL/GenBank/DDBJ whole genome shotgun (WGS) entry which is preliminary data.</text>
</comment>
<feature type="compositionally biased region" description="Low complexity" evidence="2">
    <location>
        <begin position="505"/>
        <end position="516"/>
    </location>
</feature>
<feature type="compositionally biased region" description="Low complexity" evidence="2">
    <location>
        <begin position="353"/>
        <end position="362"/>
    </location>
</feature>
<dbReference type="EMBL" id="JAUUTY010000007">
    <property type="protein sequence ID" value="KAK1612536.1"/>
    <property type="molecule type" value="Genomic_DNA"/>
</dbReference>
<evidence type="ECO:0000313" key="6">
    <source>
        <dbReference type="Proteomes" id="UP001231189"/>
    </source>
</evidence>
<keyword evidence="3" id="KW-0812">Transmembrane</keyword>
<organism evidence="5 6">
    <name type="scientific">Lolium multiflorum</name>
    <name type="common">Italian ryegrass</name>
    <name type="synonym">Lolium perenne subsp. multiflorum</name>
    <dbReference type="NCBI Taxonomy" id="4521"/>
    <lineage>
        <taxon>Eukaryota</taxon>
        <taxon>Viridiplantae</taxon>
        <taxon>Streptophyta</taxon>
        <taxon>Embryophyta</taxon>
        <taxon>Tracheophyta</taxon>
        <taxon>Spermatophyta</taxon>
        <taxon>Magnoliopsida</taxon>
        <taxon>Liliopsida</taxon>
        <taxon>Poales</taxon>
        <taxon>Poaceae</taxon>
        <taxon>BOP clade</taxon>
        <taxon>Pooideae</taxon>
        <taxon>Poodae</taxon>
        <taxon>Poeae</taxon>
        <taxon>Poeae Chloroplast Group 2 (Poeae type)</taxon>
        <taxon>Loliodinae</taxon>
        <taxon>Loliinae</taxon>
        <taxon>Lolium</taxon>
    </lineage>
</organism>
<evidence type="ECO:0000256" key="3">
    <source>
        <dbReference type="SAM" id="Phobius"/>
    </source>
</evidence>
<feature type="compositionally biased region" description="Low complexity" evidence="2">
    <location>
        <begin position="581"/>
        <end position="599"/>
    </location>
</feature>
<dbReference type="Proteomes" id="UP001231189">
    <property type="component" value="Unassembled WGS sequence"/>
</dbReference>
<reference evidence="5" key="1">
    <citation type="submission" date="2023-07" db="EMBL/GenBank/DDBJ databases">
        <title>A chromosome-level genome assembly of Lolium multiflorum.</title>
        <authorList>
            <person name="Chen Y."/>
            <person name="Copetti D."/>
            <person name="Kolliker R."/>
            <person name="Studer B."/>
        </authorList>
    </citation>
    <scope>NUCLEOTIDE SEQUENCE</scope>
    <source>
        <strain evidence="5">02402/16</strain>
        <tissue evidence="5">Leaf</tissue>
    </source>
</reference>
<dbReference type="PANTHER" id="PTHR47481">
    <property type="match status" value="1"/>
</dbReference>
<dbReference type="AlphaFoldDB" id="A0AAD8R290"/>
<keyword evidence="3" id="KW-1133">Transmembrane helix</keyword>
<proteinExistence type="predicted"/>
<keyword evidence="1" id="KW-0479">Metal-binding</keyword>
<feature type="region of interest" description="Disordered" evidence="2">
    <location>
        <begin position="328"/>
        <end position="382"/>
    </location>
</feature>
<evidence type="ECO:0000256" key="1">
    <source>
        <dbReference type="PROSITE-ProRule" id="PRU00047"/>
    </source>
</evidence>
<feature type="region of interest" description="Disordered" evidence="2">
    <location>
        <begin position="493"/>
        <end position="667"/>
    </location>
</feature>
<feature type="transmembrane region" description="Helical" evidence="3">
    <location>
        <begin position="12"/>
        <end position="34"/>
    </location>
</feature>
<name>A0AAD8R290_LOLMU</name>
<sequence length="938" mass="99261">MEVQVFALLRSLLGVPDFVTVIVAAACSLAAAAARFSRFRPIVAGAMTTSATSGLSSSGFLPASLAALLNWPLDVAAAATMPQEGTLSVGSLFVNPPSTSPATQLQIASDPASSSTAAATGPLATSLAPTPVAPGPVVQPVVLPPAAQDAFATLPPPYHFGNHITIKLTPDNYIFWRAQRARSGGESGSPCVAAKDQANLSSIQGSLSPTVAGMVVFAATSCEAWKTLESSFSAQSQARANSLRRELGECEKLDMSAKDYYNKVRGLADTLASIGQPLSDSEFNSYVVNGLDEEYDGLVEVMEDRSTPMPPHMLYAKLLRTEQRVEARLGRQSGGAHSDPSANIAHKGGARNAPPSSQGKSPAPAPPAPASSPGYGGGRPQRTCQLCGRDGHVASKCHRRFQRSFLGLGNDGRDTRNNARQAAMADRPAPQGQQGQTQSYSVDPAWYMDTGATDHLTSKLNKLHTRDTYHGSDKVHTANGAGIGRGARLELLDEVPSPSPDPMQASSMGAASSSPAVVHGLGDCARHAPADDDRPASADPARMHAVMSPAPSHVAPPHVDHPDVHGLGNCTRHAQADGDRAPGSPTSPSSAPAFSRADAGSVPGSPLRPASPTLRSPSPPQASPASSPSPSPSPSPGSNPASTVTTAAPSAPLRPHTRSRSGIFRPKERTDGTVAWYAACMTAAIADPTAEPRTYQAAMSIPHWREAMEQEYQALLRNETWTLVSAPPRVNIIDSKWVFKVKNHSDGSIERYKACLVARGFRQRFGLDYEDTFSPVVKPTTIRLLLSLAVTRGLSLRQPDVQNAFLHGLLEEEVYMRQPPGFIDPDHPTHIFRLTKALYGLKQAPRAWHARLGSALRAHGFVPSTADSSLFLLQTPKVTMYFLVYVDNIILISSSVLASDALIASLGKDFVVKDLGTLHYFLGLEVAPCASGLIMTQK</sequence>
<keyword evidence="1" id="KW-0863">Zinc-finger</keyword>
<dbReference type="PROSITE" id="PS50158">
    <property type="entry name" value="ZF_CCHC"/>
    <property type="match status" value="1"/>
</dbReference>
<feature type="compositionally biased region" description="Low complexity" evidence="2">
    <location>
        <begin position="638"/>
        <end position="651"/>
    </location>
</feature>
<dbReference type="GO" id="GO:0008270">
    <property type="term" value="F:zinc ion binding"/>
    <property type="evidence" value="ECO:0007669"/>
    <property type="project" value="UniProtKB-KW"/>
</dbReference>
<accession>A0AAD8R290</accession>
<evidence type="ECO:0000313" key="5">
    <source>
        <dbReference type="EMBL" id="KAK1612536.1"/>
    </source>
</evidence>
<evidence type="ECO:0000256" key="2">
    <source>
        <dbReference type="SAM" id="MobiDB-lite"/>
    </source>
</evidence>
<dbReference type="InterPro" id="IPR013103">
    <property type="entry name" value="RVT_2"/>
</dbReference>